<proteinExistence type="predicted"/>
<reference evidence="1 2" key="1">
    <citation type="submission" date="2019-12" db="EMBL/GenBank/DDBJ databases">
        <title>Rhizobium genotypes associated with high levels of biological nitrogen fixation by grain legumes in a temperate-maritime cropping system.</title>
        <authorList>
            <person name="Maluk M."/>
            <person name="Francesc Ferrando Molina F."/>
            <person name="Lopez Del Egido L."/>
            <person name="Lafos M."/>
            <person name="Langarica-Fuentes A."/>
            <person name="Gebre Yohannes G."/>
            <person name="Young M.W."/>
            <person name="Martin P."/>
            <person name="Gantlett R."/>
            <person name="Kenicer G."/>
            <person name="Hawes C."/>
            <person name="Begg G.S."/>
            <person name="Quilliam R.S."/>
            <person name="Squire G.R."/>
            <person name="Poole P.S."/>
            <person name="Young P.W."/>
            <person name="Iannetta P.M."/>
            <person name="James E.K."/>
        </authorList>
    </citation>
    <scope>NUCLEOTIDE SEQUENCE [LARGE SCALE GENOMIC DNA]</scope>
    <source>
        <strain evidence="1 2">JHI1118</strain>
    </source>
</reference>
<dbReference type="Proteomes" id="UP000483035">
    <property type="component" value="Unassembled WGS sequence"/>
</dbReference>
<name>A0A6L9UGQ2_9HYPH</name>
<accession>A0A6L9UGQ2</accession>
<dbReference type="AlphaFoldDB" id="A0A6L9UGQ2"/>
<comment type="caution">
    <text evidence="1">The sequence shown here is derived from an EMBL/GenBank/DDBJ whole genome shotgun (WGS) entry which is preliminary data.</text>
</comment>
<organism evidence="1 2">
    <name type="scientific">Rhizobium lusitanum</name>
    <dbReference type="NCBI Taxonomy" id="293958"/>
    <lineage>
        <taxon>Bacteria</taxon>
        <taxon>Pseudomonadati</taxon>
        <taxon>Pseudomonadota</taxon>
        <taxon>Alphaproteobacteria</taxon>
        <taxon>Hyphomicrobiales</taxon>
        <taxon>Rhizobiaceae</taxon>
        <taxon>Rhizobium/Agrobacterium group</taxon>
        <taxon>Rhizobium</taxon>
    </lineage>
</organism>
<gene>
    <name evidence="1" type="ORF">GR212_35215</name>
</gene>
<dbReference type="RefSeq" id="WP_163994459.1">
    <property type="nucleotide sequence ID" value="NZ_WUEY01000039.1"/>
</dbReference>
<evidence type="ECO:0000313" key="2">
    <source>
        <dbReference type="Proteomes" id="UP000483035"/>
    </source>
</evidence>
<sequence>MIAPTLPAQTMSRGPVNALYGRGPRTMNEIGFMALANVPLCGAQRRPEYEAIRTNSI</sequence>
<evidence type="ECO:0000313" key="1">
    <source>
        <dbReference type="EMBL" id="NEI74794.1"/>
    </source>
</evidence>
<dbReference type="EMBL" id="WUEY01000039">
    <property type="protein sequence ID" value="NEI74794.1"/>
    <property type="molecule type" value="Genomic_DNA"/>
</dbReference>
<protein>
    <submittedName>
        <fullName evidence="1">Uncharacterized protein</fullName>
    </submittedName>
</protein>